<dbReference type="EMBL" id="JAFDVH010000047">
    <property type="protein sequence ID" value="KAG7453994.1"/>
    <property type="molecule type" value="Genomic_DNA"/>
</dbReference>
<gene>
    <name evidence="2" type="ORF">MATL_G00264100</name>
</gene>
<reference evidence="2" key="1">
    <citation type="submission" date="2021-01" db="EMBL/GenBank/DDBJ databases">
        <authorList>
            <person name="Zahm M."/>
            <person name="Roques C."/>
            <person name="Cabau C."/>
            <person name="Klopp C."/>
            <person name="Donnadieu C."/>
            <person name="Jouanno E."/>
            <person name="Lampietro C."/>
            <person name="Louis A."/>
            <person name="Herpin A."/>
            <person name="Echchiki A."/>
            <person name="Berthelot C."/>
            <person name="Parey E."/>
            <person name="Roest-Crollius H."/>
            <person name="Braasch I."/>
            <person name="Postlethwait J."/>
            <person name="Bobe J."/>
            <person name="Montfort J."/>
            <person name="Bouchez O."/>
            <person name="Begum T."/>
            <person name="Mejri S."/>
            <person name="Adams A."/>
            <person name="Chen W.-J."/>
            <person name="Guiguen Y."/>
        </authorList>
    </citation>
    <scope>NUCLEOTIDE SEQUENCE</scope>
    <source>
        <strain evidence="2">YG-15Mar2019-1</strain>
        <tissue evidence="2">Brain</tissue>
    </source>
</reference>
<comment type="caution">
    <text evidence="2">The sequence shown here is derived from an EMBL/GenBank/DDBJ whole genome shotgun (WGS) entry which is preliminary data.</text>
</comment>
<sequence>MVQAGRPARRHGGLDKQLGGVGGQKRANPPDVEEEESTGACCLRDVIGEVQPVVKGDNQALHRSGGSYCGAVNSNRELLKRRGLGRDEQQISLVQVKLEMVGGHPFGDVGQACRDLFVDLGGGRRKRKE</sequence>
<evidence type="ECO:0000313" key="2">
    <source>
        <dbReference type="EMBL" id="KAG7453994.1"/>
    </source>
</evidence>
<name>A0A9D3PBD8_MEGAT</name>
<organism evidence="2 3">
    <name type="scientific">Megalops atlanticus</name>
    <name type="common">Tarpon</name>
    <name type="synonym">Clupea gigantea</name>
    <dbReference type="NCBI Taxonomy" id="7932"/>
    <lineage>
        <taxon>Eukaryota</taxon>
        <taxon>Metazoa</taxon>
        <taxon>Chordata</taxon>
        <taxon>Craniata</taxon>
        <taxon>Vertebrata</taxon>
        <taxon>Euteleostomi</taxon>
        <taxon>Actinopterygii</taxon>
        <taxon>Neopterygii</taxon>
        <taxon>Teleostei</taxon>
        <taxon>Elopiformes</taxon>
        <taxon>Megalopidae</taxon>
        <taxon>Megalops</taxon>
    </lineage>
</organism>
<dbReference type="AlphaFoldDB" id="A0A9D3PBD8"/>
<dbReference type="Proteomes" id="UP001046870">
    <property type="component" value="Unassembled WGS sequence"/>
</dbReference>
<feature type="region of interest" description="Disordered" evidence="1">
    <location>
        <begin position="1"/>
        <end position="38"/>
    </location>
</feature>
<evidence type="ECO:0000313" key="3">
    <source>
        <dbReference type="Proteomes" id="UP001046870"/>
    </source>
</evidence>
<accession>A0A9D3PBD8</accession>
<keyword evidence="3" id="KW-1185">Reference proteome</keyword>
<protein>
    <submittedName>
        <fullName evidence="2">Uncharacterized protein</fullName>
    </submittedName>
</protein>
<evidence type="ECO:0000256" key="1">
    <source>
        <dbReference type="SAM" id="MobiDB-lite"/>
    </source>
</evidence>
<proteinExistence type="predicted"/>